<evidence type="ECO:0000256" key="5">
    <source>
        <dbReference type="PIRSR" id="PIRSR606710-2"/>
    </source>
</evidence>
<protein>
    <submittedName>
        <fullName evidence="8">Beta-xylosidase</fullName>
    </submittedName>
</protein>
<evidence type="ECO:0000256" key="4">
    <source>
        <dbReference type="PIRSR" id="PIRSR606710-1"/>
    </source>
</evidence>
<evidence type="ECO:0000256" key="2">
    <source>
        <dbReference type="ARBA" id="ARBA00022801"/>
    </source>
</evidence>
<dbReference type="InterPro" id="IPR006710">
    <property type="entry name" value="Glyco_hydro_43"/>
</dbReference>
<keyword evidence="2 6" id="KW-0378">Hydrolase</keyword>
<dbReference type="Gene3D" id="2.60.120.200">
    <property type="match status" value="1"/>
</dbReference>
<dbReference type="SUPFAM" id="SSF49899">
    <property type="entry name" value="Concanavalin A-like lectins/glucanases"/>
    <property type="match status" value="1"/>
</dbReference>
<evidence type="ECO:0000313" key="9">
    <source>
        <dbReference type="Proteomes" id="UP000198538"/>
    </source>
</evidence>
<accession>A0A1G5CM89</accession>
<dbReference type="InterPro" id="IPR041542">
    <property type="entry name" value="GH43_C2"/>
</dbReference>
<feature type="domain" description="Beta-xylosidase C-terminal Concanavalin A-like" evidence="7">
    <location>
        <begin position="328"/>
        <end position="522"/>
    </location>
</feature>
<proteinExistence type="inferred from homology"/>
<dbReference type="EMBL" id="FMVM01000002">
    <property type="protein sequence ID" value="SCY03506.1"/>
    <property type="molecule type" value="Genomic_DNA"/>
</dbReference>
<dbReference type="InterPro" id="IPR023296">
    <property type="entry name" value="Glyco_hydro_beta-prop_sf"/>
</dbReference>
<dbReference type="CDD" id="cd09001">
    <property type="entry name" value="GH43_FsAxh1-like"/>
    <property type="match status" value="1"/>
</dbReference>
<dbReference type="SUPFAM" id="SSF75005">
    <property type="entry name" value="Arabinanase/levansucrase/invertase"/>
    <property type="match status" value="1"/>
</dbReference>
<name>A0A1G5CM89_9BACL</name>
<sequence length="526" mass="59883">MNSYDAELRKEVFYTMYSNPIIWADYPDVDVIRVEDTYYMVSTTMHMMPGCVILRSYDLIQWETASYVYDRLDNTPAQRLENGQQIYGKGMWAASLRYHQGKFYVIFVANDTRKTYLYTSETITGPWNKQIVEGFYHDCSLFFDDDERVYLVHGNREIHLTELKTDLSGPKPEGRHRILVKDLQPHYLGYEGAHFYKIEGIYYVFLIHMTKEAGRRTQACYRADTLDGTFVGGEVFNDDMGYFNSGVAQGGIVDTPDGDWYAVLFQDHGAVGRIPVLVPMRFEEGVPVFAKEAPKQIDLASTRPGYRYQPLVASDRFEYTLDGQGNVRLRDVWQWNHTPHDDLWSVTEVPGVYRIRTGQLSPNLTFAVNTLTQRAMGPACVASVTLDGSGLNDGDYAGLCFLIGTYGLIAMTKNEGKYYLVMQARVSQDNSIFGSMIDQEPATEYARIPVTGPVVKLQASANFVDNQDECRFAYLDGADWKSLGIPHKMVYKLDHFMGCRIGLFLFSTHEIGGMADFSNFEYHISP</sequence>
<dbReference type="STRING" id="582692.SAMN05720606_102136"/>
<dbReference type="GO" id="GO:0005975">
    <property type="term" value="P:carbohydrate metabolic process"/>
    <property type="evidence" value="ECO:0007669"/>
    <property type="project" value="InterPro"/>
</dbReference>
<gene>
    <name evidence="8" type="ORF">SAMN05720606_102136</name>
</gene>
<evidence type="ECO:0000256" key="1">
    <source>
        <dbReference type="ARBA" id="ARBA00009865"/>
    </source>
</evidence>
<feature type="site" description="Important for catalytic activity, responsible for pKa modulation of the active site Glu and correct orientation of both the proton donor and substrate" evidence="5">
    <location>
        <position position="138"/>
    </location>
</feature>
<dbReference type="Proteomes" id="UP000198538">
    <property type="component" value="Unassembled WGS sequence"/>
</dbReference>
<reference evidence="9" key="1">
    <citation type="submission" date="2016-10" db="EMBL/GenBank/DDBJ databases">
        <authorList>
            <person name="Varghese N."/>
            <person name="Submissions S."/>
        </authorList>
    </citation>
    <scope>NUCLEOTIDE SEQUENCE [LARGE SCALE GENOMIC DNA]</scope>
    <source>
        <strain evidence="9">BL9</strain>
    </source>
</reference>
<dbReference type="Pfam" id="PF17851">
    <property type="entry name" value="GH43_C2"/>
    <property type="match status" value="1"/>
</dbReference>
<dbReference type="InterPro" id="IPR013320">
    <property type="entry name" value="ConA-like_dom_sf"/>
</dbReference>
<evidence type="ECO:0000313" key="8">
    <source>
        <dbReference type="EMBL" id="SCY03506.1"/>
    </source>
</evidence>
<dbReference type="PANTHER" id="PTHR42812">
    <property type="entry name" value="BETA-XYLOSIDASE"/>
    <property type="match status" value="1"/>
</dbReference>
<dbReference type="PANTHER" id="PTHR42812:SF12">
    <property type="entry name" value="BETA-XYLOSIDASE-RELATED"/>
    <property type="match status" value="1"/>
</dbReference>
<feature type="active site" description="Proton donor" evidence="4">
    <location>
        <position position="191"/>
    </location>
</feature>
<keyword evidence="9" id="KW-1185">Reference proteome</keyword>
<comment type="similarity">
    <text evidence="1 6">Belongs to the glycosyl hydrolase 43 family.</text>
</comment>
<dbReference type="InterPro" id="IPR051795">
    <property type="entry name" value="Glycosyl_Hydrlase_43"/>
</dbReference>
<evidence type="ECO:0000256" key="6">
    <source>
        <dbReference type="RuleBase" id="RU361187"/>
    </source>
</evidence>
<evidence type="ECO:0000256" key="3">
    <source>
        <dbReference type="ARBA" id="ARBA00023295"/>
    </source>
</evidence>
<dbReference type="AlphaFoldDB" id="A0A1G5CM89"/>
<dbReference type="Pfam" id="PF04616">
    <property type="entry name" value="Glyco_hydro_43"/>
    <property type="match status" value="1"/>
</dbReference>
<dbReference type="GO" id="GO:0004553">
    <property type="term" value="F:hydrolase activity, hydrolyzing O-glycosyl compounds"/>
    <property type="evidence" value="ECO:0007669"/>
    <property type="project" value="InterPro"/>
</dbReference>
<dbReference type="Gene3D" id="2.115.10.20">
    <property type="entry name" value="Glycosyl hydrolase domain, family 43"/>
    <property type="match status" value="1"/>
</dbReference>
<keyword evidence="3 6" id="KW-0326">Glycosidase</keyword>
<feature type="active site" description="Proton acceptor" evidence="4">
    <location>
        <position position="28"/>
    </location>
</feature>
<organism evidence="8 9">
    <name type="scientific">Paenibacillus polysaccharolyticus</name>
    <dbReference type="NCBI Taxonomy" id="582692"/>
    <lineage>
        <taxon>Bacteria</taxon>
        <taxon>Bacillati</taxon>
        <taxon>Bacillota</taxon>
        <taxon>Bacilli</taxon>
        <taxon>Bacillales</taxon>
        <taxon>Paenibacillaceae</taxon>
        <taxon>Paenibacillus</taxon>
    </lineage>
</organism>
<evidence type="ECO:0000259" key="7">
    <source>
        <dbReference type="Pfam" id="PF17851"/>
    </source>
</evidence>